<feature type="compositionally biased region" description="Low complexity" evidence="1">
    <location>
        <begin position="16"/>
        <end position="28"/>
    </location>
</feature>
<evidence type="ECO:0000313" key="3">
    <source>
        <dbReference type="Proteomes" id="UP000042958"/>
    </source>
</evidence>
<proteinExistence type="predicted"/>
<protein>
    <submittedName>
        <fullName evidence="2">Uncharacterized protein</fullName>
    </submittedName>
</protein>
<feature type="region of interest" description="Disordered" evidence="1">
    <location>
        <begin position="1"/>
        <end position="28"/>
    </location>
</feature>
<dbReference type="Pfam" id="PF12511">
    <property type="entry name" value="DUF3716"/>
    <property type="match status" value="1"/>
</dbReference>
<keyword evidence="3" id="KW-1185">Reference proteome</keyword>
<evidence type="ECO:0000256" key="1">
    <source>
        <dbReference type="SAM" id="MobiDB-lite"/>
    </source>
</evidence>
<reference evidence="3" key="1">
    <citation type="journal article" date="2015" name="Genome Announc.">
        <title>Draft genome sequence of the fungus Penicillium brasilianum MG11.</title>
        <authorList>
            <person name="Horn F."/>
            <person name="Linde J."/>
            <person name="Mattern D.J."/>
            <person name="Walther G."/>
            <person name="Guthke R."/>
            <person name="Brakhage A.A."/>
            <person name="Valiante V."/>
        </authorList>
    </citation>
    <scope>NUCLEOTIDE SEQUENCE [LARGE SCALE GENOMIC DNA]</scope>
    <source>
        <strain evidence="3">MG11</strain>
    </source>
</reference>
<gene>
    <name evidence="2" type="ORF">PMG11_06277</name>
</gene>
<name>A0A0F7TLT9_PENBI</name>
<organism evidence="2 3">
    <name type="scientific">Penicillium brasilianum</name>
    <dbReference type="NCBI Taxonomy" id="104259"/>
    <lineage>
        <taxon>Eukaryota</taxon>
        <taxon>Fungi</taxon>
        <taxon>Dikarya</taxon>
        <taxon>Ascomycota</taxon>
        <taxon>Pezizomycotina</taxon>
        <taxon>Eurotiomycetes</taxon>
        <taxon>Eurotiomycetidae</taxon>
        <taxon>Eurotiales</taxon>
        <taxon>Aspergillaceae</taxon>
        <taxon>Penicillium</taxon>
    </lineage>
</organism>
<dbReference type="OrthoDB" id="3545073at2759"/>
<accession>A0A0F7TLT9</accession>
<dbReference type="AlphaFoldDB" id="A0A0F7TLT9"/>
<evidence type="ECO:0000313" key="2">
    <source>
        <dbReference type="EMBL" id="CEJ57589.1"/>
    </source>
</evidence>
<dbReference type="EMBL" id="CDHK01000005">
    <property type="protein sequence ID" value="CEJ57589.1"/>
    <property type="molecule type" value="Genomic_DNA"/>
</dbReference>
<dbReference type="InterPro" id="IPR022190">
    <property type="entry name" value="DUF3716"/>
</dbReference>
<dbReference type="Proteomes" id="UP000042958">
    <property type="component" value="Unassembled WGS sequence"/>
</dbReference>
<sequence>MDRHAPPESESELQPESESTTLSNSTNDLDLPADLLAEIDTVLQNTPAPPINPIDTPPGRRADLLRYTQWTVRVPPWRELMLLTPLREPVNNRIINIQDSRTLKTFLDQRIRKRNAMLAQAVGVKANPPCTQCAGGQGQFVGCIHIPVFFDGACANCVWEKSPSQRGQCSFLVEKQRRKDAAEYEKNVQHGVGQTFTSVWKLPKK</sequence>